<protein>
    <recommendedName>
        <fullName evidence="1">Phage tail collar domain-containing protein</fullName>
    </recommendedName>
</protein>
<dbReference type="Pfam" id="PF07484">
    <property type="entry name" value="Collar"/>
    <property type="match status" value="1"/>
</dbReference>
<dbReference type="Gene3D" id="3.90.1340.10">
    <property type="entry name" value="Phage tail collar domain"/>
    <property type="match status" value="1"/>
</dbReference>
<evidence type="ECO:0000313" key="3">
    <source>
        <dbReference type="Proteomes" id="UP000327424"/>
    </source>
</evidence>
<dbReference type="InterPro" id="IPR037053">
    <property type="entry name" value="Phage_tail_collar_dom_sf"/>
</dbReference>
<evidence type="ECO:0000259" key="1">
    <source>
        <dbReference type="Pfam" id="PF07484"/>
    </source>
</evidence>
<name>A0A5J6WKW6_MORMI</name>
<dbReference type="SUPFAM" id="SSF88874">
    <property type="entry name" value="Receptor-binding domain of short tail fibre protein gp12"/>
    <property type="match status" value="1"/>
</dbReference>
<gene>
    <name evidence="2" type="ORF">FR932_09530</name>
</gene>
<organism evidence="2 3">
    <name type="scientific">Moritella marina ATCC 15381</name>
    <dbReference type="NCBI Taxonomy" id="1202962"/>
    <lineage>
        <taxon>Bacteria</taxon>
        <taxon>Pseudomonadati</taxon>
        <taxon>Pseudomonadota</taxon>
        <taxon>Gammaproteobacteria</taxon>
        <taxon>Alteromonadales</taxon>
        <taxon>Moritellaceae</taxon>
        <taxon>Moritella</taxon>
    </lineage>
</organism>
<dbReference type="OrthoDB" id="9810174at2"/>
<feature type="domain" description="Phage tail collar" evidence="1">
    <location>
        <begin position="6"/>
        <end position="62"/>
    </location>
</feature>
<proteinExistence type="predicted"/>
<dbReference type="Proteomes" id="UP000327424">
    <property type="component" value="Chromosome"/>
</dbReference>
<dbReference type="InterPro" id="IPR011083">
    <property type="entry name" value="Phage_tail_collar_dom"/>
</dbReference>
<evidence type="ECO:0000313" key="2">
    <source>
        <dbReference type="EMBL" id="QFI38074.1"/>
    </source>
</evidence>
<dbReference type="AlphaFoldDB" id="A0A5J6WKW6"/>
<dbReference type="KEGG" id="mmaa:FR932_09530"/>
<sequence length="211" mass="21144">MEFILGGIIMFGGNFAPKSWASCEGQLLAISQNQALFAILGTTWGGDGRTTFALPDLRSRAPVGIGRGPGLSQINLGRMVGTETTQMTIAQMPAHTHTAQFSPSGGGTGSLTATATVNASNGKGDENDAGGNYWATAAAGVAKAASSFSSTTDTTMAADAVTVALSGSTGGITGGTVGVGSTGGSQKLNNIQPSLGMRYLICTQGTFPSRS</sequence>
<keyword evidence="3" id="KW-1185">Reference proteome</keyword>
<reference evidence="2 3" key="1">
    <citation type="submission" date="2019-09" db="EMBL/GenBank/DDBJ databases">
        <title>Hybrid Assembly of the complete Genome of the Deep-Sea Bacterium Moritella marina from long Nanopore and Illumina reads.</title>
        <authorList>
            <person name="Magin S."/>
            <person name="Georgoulis A."/>
            <person name="Papadimitriou K."/>
            <person name="Iliakis G."/>
            <person name="Vorgias C.E."/>
        </authorList>
    </citation>
    <scope>NUCLEOTIDE SEQUENCE [LARGE SCALE GENOMIC DNA]</scope>
    <source>
        <strain evidence="2 3">MP-1</strain>
    </source>
</reference>
<dbReference type="RefSeq" id="WP_019443222.1">
    <property type="nucleotide sequence ID" value="NZ_ALOE01000046.1"/>
</dbReference>
<dbReference type="EMBL" id="CP044399">
    <property type="protein sequence ID" value="QFI38074.1"/>
    <property type="molecule type" value="Genomic_DNA"/>
</dbReference>
<accession>A0A5J6WKW6</accession>